<comment type="similarity">
    <text evidence="2 13">Belongs to the mitochondrial carrier (TC 2.A.29) family.</text>
</comment>
<organism evidence="14 15">
    <name type="scientific">Turnera subulata</name>
    <dbReference type="NCBI Taxonomy" id="218843"/>
    <lineage>
        <taxon>Eukaryota</taxon>
        <taxon>Viridiplantae</taxon>
        <taxon>Streptophyta</taxon>
        <taxon>Embryophyta</taxon>
        <taxon>Tracheophyta</taxon>
        <taxon>Spermatophyta</taxon>
        <taxon>Magnoliopsida</taxon>
        <taxon>eudicotyledons</taxon>
        <taxon>Gunneridae</taxon>
        <taxon>Pentapetalae</taxon>
        <taxon>rosids</taxon>
        <taxon>fabids</taxon>
        <taxon>Malpighiales</taxon>
        <taxon>Passifloraceae</taxon>
        <taxon>Turnera</taxon>
    </lineage>
</organism>
<keyword evidence="3 13" id="KW-0813">Transport</keyword>
<evidence type="ECO:0000256" key="12">
    <source>
        <dbReference type="PROSITE-ProRule" id="PRU00282"/>
    </source>
</evidence>
<keyword evidence="7" id="KW-0999">Mitochondrion inner membrane</keyword>
<evidence type="ECO:0000256" key="2">
    <source>
        <dbReference type="ARBA" id="ARBA00006375"/>
    </source>
</evidence>
<keyword evidence="10" id="KW-0496">Mitochondrion</keyword>
<evidence type="ECO:0000256" key="1">
    <source>
        <dbReference type="ARBA" id="ARBA00004448"/>
    </source>
</evidence>
<name>A0A9Q0G3Q8_9ROSI</name>
<evidence type="ECO:0000256" key="9">
    <source>
        <dbReference type="ARBA" id="ARBA00022989"/>
    </source>
</evidence>
<evidence type="ECO:0000256" key="7">
    <source>
        <dbReference type="ARBA" id="ARBA00022792"/>
    </source>
</evidence>
<keyword evidence="5" id="KW-0479">Metal-binding</keyword>
<evidence type="ECO:0000256" key="8">
    <source>
        <dbReference type="ARBA" id="ARBA00022837"/>
    </source>
</evidence>
<evidence type="ECO:0000313" key="15">
    <source>
        <dbReference type="Proteomes" id="UP001141552"/>
    </source>
</evidence>
<keyword evidence="15" id="KW-1185">Reference proteome</keyword>
<feature type="repeat" description="Solcar" evidence="12">
    <location>
        <begin position="162"/>
        <end position="248"/>
    </location>
</feature>
<dbReference type="Pfam" id="PF00153">
    <property type="entry name" value="Mito_carr"/>
    <property type="match status" value="3"/>
</dbReference>
<feature type="repeat" description="Solcar" evidence="12">
    <location>
        <begin position="55"/>
        <end position="146"/>
    </location>
</feature>
<dbReference type="FunFam" id="1.50.40.10:FF:000016">
    <property type="entry name" value="Solute carrier family 25 member 23"/>
    <property type="match status" value="1"/>
</dbReference>
<keyword evidence="6" id="KW-0677">Repeat</keyword>
<evidence type="ECO:0000256" key="13">
    <source>
        <dbReference type="RuleBase" id="RU000488"/>
    </source>
</evidence>
<evidence type="ECO:0000256" key="11">
    <source>
        <dbReference type="ARBA" id="ARBA00023136"/>
    </source>
</evidence>
<evidence type="ECO:0000256" key="10">
    <source>
        <dbReference type="ARBA" id="ARBA00023128"/>
    </source>
</evidence>
<protein>
    <recommendedName>
        <fullName evidence="16">Mitochondrial substrate carrier family protein B-like</fullName>
    </recommendedName>
</protein>
<evidence type="ECO:0000256" key="4">
    <source>
        <dbReference type="ARBA" id="ARBA00022692"/>
    </source>
</evidence>
<dbReference type="OrthoDB" id="270584at2759"/>
<evidence type="ECO:0008006" key="16">
    <source>
        <dbReference type="Google" id="ProtNLM"/>
    </source>
</evidence>
<dbReference type="PRINTS" id="PR00926">
    <property type="entry name" value="MITOCARRIER"/>
</dbReference>
<proteinExistence type="inferred from homology"/>
<keyword evidence="8" id="KW-0106">Calcium</keyword>
<dbReference type="GO" id="GO:0055085">
    <property type="term" value="P:transmembrane transport"/>
    <property type="evidence" value="ECO:0007669"/>
    <property type="project" value="InterPro"/>
</dbReference>
<dbReference type="Proteomes" id="UP001141552">
    <property type="component" value="Unassembled WGS sequence"/>
</dbReference>
<accession>A0A9Q0G3Q8</accession>
<keyword evidence="9" id="KW-1133">Transmembrane helix</keyword>
<feature type="repeat" description="Solcar" evidence="12">
    <location>
        <begin position="257"/>
        <end position="347"/>
    </location>
</feature>
<keyword evidence="11 12" id="KW-0472">Membrane</keyword>
<evidence type="ECO:0000313" key="14">
    <source>
        <dbReference type="EMBL" id="KAJ4841401.1"/>
    </source>
</evidence>
<keyword evidence="4 12" id="KW-0812">Transmembrane</keyword>
<dbReference type="InterPro" id="IPR018108">
    <property type="entry name" value="MCP_transmembrane"/>
</dbReference>
<sequence length="355" mass="38663">MNMEARVGVVVEGGQRALNTAAAHGSVVDAGARKFLQQHNQGNDQCLSRKPQQQMGTVQQLLAGGIAGAFSKTCTAPLARLTILFQVQGMHSDVTALSKPCIWREASRIFHEEGFRAFWKGNMVTVAHRLPYSAVNFYAYERYKTLLQSVLGLENHRGSRTSDLAVHFVGGGLAGITAATATYPLDLVRTRLAAQRSNGYYRGIWHAFHTIFREEGVLGLYKGLGATLLGVGPSLAISFSVYESLRSFWKSQRPDDSAVVVSLACGSLSGIASSTATFPLDLVRRRMQLEGLGGRARVYKSGLLGTIGHILKTEGLRGMYRGILPEYYKVVPAVGIVFMTYETLQSLLSRIPTSC</sequence>
<comment type="subcellular location">
    <subcellularLocation>
        <location evidence="1">Mitochondrion inner membrane</location>
        <topology evidence="1">Multi-pass membrane protein</topology>
    </subcellularLocation>
</comment>
<gene>
    <name evidence="14" type="ORF">Tsubulata_036139</name>
</gene>
<reference evidence="14" key="1">
    <citation type="submission" date="2022-02" db="EMBL/GenBank/DDBJ databases">
        <authorList>
            <person name="Henning P.M."/>
            <person name="McCubbin A.G."/>
            <person name="Shore J.S."/>
        </authorList>
    </citation>
    <scope>NUCLEOTIDE SEQUENCE</scope>
    <source>
        <strain evidence="14">F60SS</strain>
        <tissue evidence="14">Leaves</tissue>
    </source>
</reference>
<reference evidence="14" key="2">
    <citation type="journal article" date="2023" name="Plants (Basel)">
        <title>Annotation of the Turnera subulata (Passifloraceae) Draft Genome Reveals the S-Locus Evolved after the Divergence of Turneroideae from Passifloroideae in a Stepwise Manner.</title>
        <authorList>
            <person name="Henning P.M."/>
            <person name="Roalson E.H."/>
            <person name="Mir W."/>
            <person name="McCubbin A.G."/>
            <person name="Shore J.S."/>
        </authorList>
    </citation>
    <scope>NUCLEOTIDE SEQUENCE</scope>
    <source>
        <strain evidence="14">F60SS</strain>
    </source>
</reference>
<dbReference type="AlphaFoldDB" id="A0A9Q0G3Q8"/>
<dbReference type="PROSITE" id="PS50920">
    <property type="entry name" value="SOLCAR"/>
    <property type="match status" value="3"/>
</dbReference>
<evidence type="ECO:0000256" key="6">
    <source>
        <dbReference type="ARBA" id="ARBA00022737"/>
    </source>
</evidence>
<dbReference type="EMBL" id="JAKUCV010002783">
    <property type="protein sequence ID" value="KAJ4841401.1"/>
    <property type="molecule type" value="Genomic_DNA"/>
</dbReference>
<dbReference type="InterPro" id="IPR002067">
    <property type="entry name" value="MCP"/>
</dbReference>
<evidence type="ECO:0000256" key="3">
    <source>
        <dbReference type="ARBA" id="ARBA00022448"/>
    </source>
</evidence>
<dbReference type="InterPro" id="IPR023395">
    <property type="entry name" value="MCP_dom_sf"/>
</dbReference>
<dbReference type="GO" id="GO:0046872">
    <property type="term" value="F:metal ion binding"/>
    <property type="evidence" value="ECO:0007669"/>
    <property type="project" value="UniProtKB-KW"/>
</dbReference>
<evidence type="ECO:0000256" key="5">
    <source>
        <dbReference type="ARBA" id="ARBA00022723"/>
    </source>
</evidence>
<dbReference type="Gene3D" id="1.50.40.10">
    <property type="entry name" value="Mitochondrial carrier domain"/>
    <property type="match status" value="1"/>
</dbReference>
<comment type="caution">
    <text evidence="14">The sequence shown here is derived from an EMBL/GenBank/DDBJ whole genome shotgun (WGS) entry which is preliminary data.</text>
</comment>
<dbReference type="SUPFAM" id="SSF103506">
    <property type="entry name" value="Mitochondrial carrier"/>
    <property type="match status" value="1"/>
</dbReference>
<dbReference type="GO" id="GO:0005743">
    <property type="term" value="C:mitochondrial inner membrane"/>
    <property type="evidence" value="ECO:0007669"/>
    <property type="project" value="UniProtKB-SubCell"/>
</dbReference>
<dbReference type="PANTHER" id="PTHR24089">
    <property type="entry name" value="SOLUTE CARRIER FAMILY 25"/>
    <property type="match status" value="1"/>
</dbReference>